<dbReference type="SUPFAM" id="SSF51735">
    <property type="entry name" value="NAD(P)-binding Rossmann-fold domains"/>
    <property type="match status" value="1"/>
</dbReference>
<proteinExistence type="inferred from homology"/>
<dbReference type="Proteomes" id="UP000050996">
    <property type="component" value="Unassembled WGS sequence"/>
</dbReference>
<dbReference type="InterPro" id="IPR008927">
    <property type="entry name" value="6-PGluconate_DH-like_C_sf"/>
</dbReference>
<dbReference type="AlphaFoldDB" id="A0A0Q3VIS7"/>
<protein>
    <recommendedName>
        <fullName evidence="6 7">Pyrroline-5-carboxylate reductase</fullName>
        <shortName evidence="6">P5C reductase</shortName>
        <shortName evidence="6">P5CR</shortName>
        <ecNumber evidence="6 7">1.5.1.2</ecNumber>
    </recommendedName>
    <alternativeName>
        <fullName evidence="6">PCA reductase</fullName>
    </alternativeName>
</protein>
<keyword evidence="4 6" id="KW-0560">Oxidoreductase</keyword>
<dbReference type="UniPathway" id="UPA00098">
    <property type="reaction ID" value="UER00361"/>
</dbReference>
<name>A0A0Q3VIS7_9BACI</name>
<dbReference type="GO" id="GO:0055129">
    <property type="term" value="P:L-proline biosynthetic process"/>
    <property type="evidence" value="ECO:0007669"/>
    <property type="project" value="UniProtKB-UniRule"/>
</dbReference>
<dbReference type="PIRSF" id="PIRSF000193">
    <property type="entry name" value="Pyrrol-5-carb_rd"/>
    <property type="match status" value="1"/>
</dbReference>
<dbReference type="GO" id="GO:0005737">
    <property type="term" value="C:cytoplasm"/>
    <property type="evidence" value="ECO:0007669"/>
    <property type="project" value="UniProtKB-SubCell"/>
</dbReference>
<dbReference type="InterPro" id="IPR000304">
    <property type="entry name" value="Pyrroline-COOH_reductase"/>
</dbReference>
<keyword evidence="2 6" id="KW-0641">Proline biosynthesis</keyword>
<evidence type="ECO:0000256" key="7">
    <source>
        <dbReference type="NCBIfam" id="TIGR00112"/>
    </source>
</evidence>
<dbReference type="InterPro" id="IPR053790">
    <property type="entry name" value="P5CR-like_CS"/>
</dbReference>
<dbReference type="InterPro" id="IPR029036">
    <property type="entry name" value="P5CR_dimer"/>
</dbReference>
<evidence type="ECO:0000256" key="8">
    <source>
        <dbReference type="PIRSR" id="PIRSR000193-1"/>
    </source>
</evidence>
<accession>A0A0Q3VIS7</accession>
<dbReference type="Gene3D" id="3.40.50.720">
    <property type="entry name" value="NAD(P)-binding Rossmann-like Domain"/>
    <property type="match status" value="1"/>
</dbReference>
<evidence type="ECO:0000313" key="12">
    <source>
        <dbReference type="EMBL" id="KQL20363.1"/>
    </source>
</evidence>
<dbReference type="PANTHER" id="PTHR11645">
    <property type="entry name" value="PYRROLINE-5-CARBOXYLATE REDUCTASE"/>
    <property type="match status" value="1"/>
</dbReference>
<dbReference type="HAMAP" id="MF_01925">
    <property type="entry name" value="P5C_reductase"/>
    <property type="match status" value="1"/>
</dbReference>
<keyword evidence="6" id="KW-0963">Cytoplasm</keyword>
<feature type="binding site" evidence="8">
    <location>
        <begin position="70"/>
        <end position="73"/>
    </location>
    <ligand>
        <name>NADP(+)</name>
        <dbReference type="ChEBI" id="CHEBI:58349"/>
    </ligand>
</feature>
<evidence type="ECO:0000256" key="3">
    <source>
        <dbReference type="ARBA" id="ARBA00022857"/>
    </source>
</evidence>
<evidence type="ECO:0000259" key="11">
    <source>
        <dbReference type="Pfam" id="PF14748"/>
    </source>
</evidence>
<comment type="catalytic activity">
    <reaction evidence="6 9">
        <text>L-proline + NADP(+) = (S)-1-pyrroline-5-carboxylate + NADPH + 2 H(+)</text>
        <dbReference type="Rhea" id="RHEA:14109"/>
        <dbReference type="ChEBI" id="CHEBI:15378"/>
        <dbReference type="ChEBI" id="CHEBI:17388"/>
        <dbReference type="ChEBI" id="CHEBI:57783"/>
        <dbReference type="ChEBI" id="CHEBI:58349"/>
        <dbReference type="ChEBI" id="CHEBI:60039"/>
        <dbReference type="EC" id="1.5.1.2"/>
    </reaction>
</comment>
<dbReference type="RefSeq" id="WP_053476902.1">
    <property type="nucleotide sequence ID" value="NZ_CP041305.1"/>
</dbReference>
<sequence length="276" mass="29684">MEKLAVVGAGSMAEALIAGIVKNKLMDSRRIWVTNKTDHEKLISLQNQYDVQTTYNLNELFQNASIVILAMKPKDAAEAIEHIKKYLTEEMLIISVLAGVSMNSVEMLAGQSLAIVRAMPNTSAAVGKSATALAINQKVSAEQMTLVSNMFATVGVTAIVEEEQLDAVTGLSGSGPAYIYYLAEAMEKSAVDVGLEKEIAKEFIVQTLLGAAEMLSKSAKEPKQLRKEVTSPGGTTEAGLKVLENYRVQHAFIDCIKEATAQSKRLGEDISAGMNV</sequence>
<dbReference type="Pfam" id="PF14748">
    <property type="entry name" value="P5CR_dimer"/>
    <property type="match status" value="1"/>
</dbReference>
<comment type="caution">
    <text evidence="12">The sequence shown here is derived from an EMBL/GenBank/DDBJ whole genome shotgun (WGS) entry which is preliminary data.</text>
</comment>
<comment type="function">
    <text evidence="5 6">Catalyzes the reduction of 1-pyrroline-5-carboxylate (PCA) to L-proline.</text>
</comment>
<evidence type="ECO:0000259" key="10">
    <source>
        <dbReference type="Pfam" id="PF03807"/>
    </source>
</evidence>
<reference evidence="12 13" key="1">
    <citation type="submission" date="2015-09" db="EMBL/GenBank/DDBJ databases">
        <title>Genome sequencing project for genomic taxonomy and phylogenomics of Bacillus-like bacteria.</title>
        <authorList>
            <person name="Liu B."/>
            <person name="Wang J."/>
            <person name="Zhu Y."/>
            <person name="Liu G."/>
            <person name="Chen Q."/>
            <person name="Chen Z."/>
            <person name="Lan J."/>
            <person name="Che J."/>
            <person name="Ge C."/>
            <person name="Shi H."/>
            <person name="Pan Z."/>
            <person name="Liu X."/>
        </authorList>
    </citation>
    <scope>NUCLEOTIDE SEQUENCE [LARGE SCALE GENOMIC DNA]</scope>
    <source>
        <strain evidence="12 13">FJAT-18043</strain>
    </source>
</reference>
<dbReference type="SUPFAM" id="SSF48179">
    <property type="entry name" value="6-phosphogluconate dehydrogenase C-terminal domain-like"/>
    <property type="match status" value="1"/>
</dbReference>
<keyword evidence="13" id="KW-1185">Reference proteome</keyword>
<comment type="pathway">
    <text evidence="6 9">Amino-acid biosynthesis; L-proline biosynthesis; L-proline from L-glutamate 5-semialdehyde: step 1/1.</text>
</comment>
<evidence type="ECO:0000313" key="13">
    <source>
        <dbReference type="Proteomes" id="UP000050996"/>
    </source>
</evidence>
<dbReference type="PROSITE" id="PS00521">
    <property type="entry name" value="P5CR"/>
    <property type="match status" value="1"/>
</dbReference>
<gene>
    <name evidence="6" type="primary">proC</name>
    <name evidence="12" type="ORF">AN957_18415</name>
</gene>
<organism evidence="12 13">
    <name type="scientific">Cytobacillus solani</name>
    <dbReference type="NCBI Taxonomy" id="1637975"/>
    <lineage>
        <taxon>Bacteria</taxon>
        <taxon>Bacillati</taxon>
        <taxon>Bacillota</taxon>
        <taxon>Bacilli</taxon>
        <taxon>Bacillales</taxon>
        <taxon>Bacillaceae</taxon>
        <taxon>Cytobacillus</taxon>
    </lineage>
</organism>
<dbReference type="FunFam" id="1.10.3730.10:FF:000001">
    <property type="entry name" value="Pyrroline-5-carboxylate reductase"/>
    <property type="match status" value="1"/>
</dbReference>
<feature type="domain" description="Pyrroline-5-carboxylate reductase catalytic N-terminal" evidence="10">
    <location>
        <begin position="3"/>
        <end position="99"/>
    </location>
</feature>
<comment type="similarity">
    <text evidence="1 6 9">Belongs to the pyrroline-5-carboxylate reductase family.</text>
</comment>
<feature type="domain" description="Pyrroline-5-carboxylate reductase dimerisation" evidence="11">
    <location>
        <begin position="162"/>
        <end position="266"/>
    </location>
</feature>
<evidence type="ECO:0000256" key="2">
    <source>
        <dbReference type="ARBA" id="ARBA00022650"/>
    </source>
</evidence>
<dbReference type="GO" id="GO:0004735">
    <property type="term" value="F:pyrroline-5-carboxylate reductase activity"/>
    <property type="evidence" value="ECO:0007669"/>
    <property type="project" value="UniProtKB-UniRule"/>
</dbReference>
<keyword evidence="6 9" id="KW-0028">Amino-acid biosynthesis</keyword>
<dbReference type="NCBIfam" id="TIGR00112">
    <property type="entry name" value="proC"/>
    <property type="match status" value="1"/>
</dbReference>
<comment type="subcellular location">
    <subcellularLocation>
        <location evidence="6">Cytoplasm</location>
    </subcellularLocation>
</comment>
<dbReference type="InterPro" id="IPR036291">
    <property type="entry name" value="NAD(P)-bd_dom_sf"/>
</dbReference>
<dbReference type="InterPro" id="IPR028939">
    <property type="entry name" value="P5C_Rdtase_cat_N"/>
</dbReference>
<keyword evidence="3 6" id="KW-0521">NADP</keyword>
<evidence type="ECO:0000256" key="4">
    <source>
        <dbReference type="ARBA" id="ARBA00023002"/>
    </source>
</evidence>
<dbReference type="Pfam" id="PF03807">
    <property type="entry name" value="F420_oxidored"/>
    <property type="match status" value="1"/>
</dbReference>
<dbReference type="Gene3D" id="1.10.3730.10">
    <property type="entry name" value="ProC C-terminal domain-like"/>
    <property type="match status" value="1"/>
</dbReference>
<dbReference type="PATRIC" id="fig|1637975.4.peg.3632"/>
<dbReference type="STRING" id="1637975.AN957_18415"/>
<evidence type="ECO:0000256" key="5">
    <source>
        <dbReference type="ARBA" id="ARBA00058118"/>
    </source>
</evidence>
<evidence type="ECO:0000256" key="1">
    <source>
        <dbReference type="ARBA" id="ARBA00005525"/>
    </source>
</evidence>
<evidence type="ECO:0000256" key="6">
    <source>
        <dbReference type="HAMAP-Rule" id="MF_01925"/>
    </source>
</evidence>
<dbReference type="EMBL" id="LJIX01000006">
    <property type="protein sequence ID" value="KQL20363.1"/>
    <property type="molecule type" value="Genomic_DNA"/>
</dbReference>
<evidence type="ECO:0000256" key="9">
    <source>
        <dbReference type="RuleBase" id="RU003903"/>
    </source>
</evidence>
<dbReference type="EC" id="1.5.1.2" evidence="6 7"/>
<dbReference type="PANTHER" id="PTHR11645:SF49">
    <property type="entry name" value="PYRROLINE-5-CARBOXYLATE REDUCTASE 1"/>
    <property type="match status" value="1"/>
</dbReference>
<comment type="catalytic activity">
    <reaction evidence="6">
        <text>L-proline + NAD(+) = (S)-1-pyrroline-5-carboxylate + NADH + 2 H(+)</text>
        <dbReference type="Rhea" id="RHEA:14105"/>
        <dbReference type="ChEBI" id="CHEBI:15378"/>
        <dbReference type="ChEBI" id="CHEBI:17388"/>
        <dbReference type="ChEBI" id="CHEBI:57540"/>
        <dbReference type="ChEBI" id="CHEBI:57945"/>
        <dbReference type="ChEBI" id="CHEBI:60039"/>
        <dbReference type="EC" id="1.5.1.2"/>
    </reaction>
</comment>